<organism evidence="3 4">
    <name type="scientific">Corticibacter populi</name>
    <dbReference type="NCBI Taxonomy" id="1550736"/>
    <lineage>
        <taxon>Bacteria</taxon>
        <taxon>Pseudomonadati</taxon>
        <taxon>Pseudomonadota</taxon>
        <taxon>Betaproteobacteria</taxon>
        <taxon>Burkholderiales</taxon>
        <taxon>Comamonadaceae</taxon>
        <taxon>Corticibacter</taxon>
    </lineage>
</organism>
<evidence type="ECO:0000259" key="2">
    <source>
        <dbReference type="Pfam" id="PF04447"/>
    </source>
</evidence>
<evidence type="ECO:0000313" key="3">
    <source>
        <dbReference type="EMBL" id="RMX08907.1"/>
    </source>
</evidence>
<evidence type="ECO:0000313" key="4">
    <source>
        <dbReference type="Proteomes" id="UP000278006"/>
    </source>
</evidence>
<sequence length="201" mass="22524">MIDVLLQETRRLHRELIDAQGREAEPRPFDFAAHLARQAEFSARTFGPGQRTQGVCDHIRKELREIEAAPDDLSEWIDVAILALDGAWRIGATPTEIIAAMVAKQTKNEGRRWPDWHTADPSKAIEHDRGDEHLPSAQADADKRDAQRYRWLRDGTIDEDGNINDEIHVAVDSPEWPNQWALVAQDLDAAIDAALKKGGAA</sequence>
<gene>
    <name evidence="3" type="ORF">D8I35_05510</name>
</gene>
<dbReference type="OrthoDB" id="9102475at2"/>
<feature type="domain" description="dATP/dGTP diphosphohydrolase MazZ" evidence="2">
    <location>
        <begin position="37"/>
        <end position="128"/>
    </location>
</feature>
<dbReference type="InterPro" id="IPR007538">
    <property type="entry name" value="dATP/dGTP_dipphydrolase_MazZ"/>
</dbReference>
<proteinExistence type="predicted"/>
<comment type="caution">
    <text evidence="3">The sequence shown here is derived from an EMBL/GenBank/DDBJ whole genome shotgun (WGS) entry which is preliminary data.</text>
</comment>
<dbReference type="Pfam" id="PF04447">
    <property type="entry name" value="dATP-dGTP_PPHyd"/>
    <property type="match status" value="1"/>
</dbReference>
<name>A0A3M6R0X6_9BURK</name>
<dbReference type="EMBL" id="RDQO01000001">
    <property type="protein sequence ID" value="RMX08907.1"/>
    <property type="molecule type" value="Genomic_DNA"/>
</dbReference>
<reference evidence="3 4" key="1">
    <citation type="submission" date="2018-10" db="EMBL/GenBank/DDBJ databases">
        <title>Draft genome of Cortibacter populi DSM10536.</title>
        <authorList>
            <person name="Bernier A.-M."/>
            <person name="Bernard K."/>
        </authorList>
    </citation>
    <scope>NUCLEOTIDE SEQUENCE [LARGE SCALE GENOMIC DNA]</scope>
    <source>
        <strain evidence="3 4">DSM 105136</strain>
    </source>
</reference>
<dbReference type="AlphaFoldDB" id="A0A3M6R0X6"/>
<protein>
    <submittedName>
        <fullName evidence="3">DUF550 domain-containing protein</fullName>
    </submittedName>
</protein>
<dbReference type="Proteomes" id="UP000278006">
    <property type="component" value="Unassembled WGS sequence"/>
</dbReference>
<accession>A0A3M6R0X6</accession>
<feature type="region of interest" description="Disordered" evidence="1">
    <location>
        <begin position="109"/>
        <end position="142"/>
    </location>
</feature>
<evidence type="ECO:0000256" key="1">
    <source>
        <dbReference type="SAM" id="MobiDB-lite"/>
    </source>
</evidence>
<keyword evidence="4" id="KW-1185">Reference proteome</keyword>